<reference evidence="2 3" key="1">
    <citation type="submission" date="2020-01" db="EMBL/GenBank/DDBJ databases">
        <title>Ponticoccus aerotolerans gen. nov., sp. nov., an anaerobic bacterium and proposal of Ponticoccusceae fam. nov., Ponticoccusles ord. nov. and Ponticoccuse classis nov. in the phylum Kiritimatiellaeota.</title>
        <authorList>
            <person name="Zhou L.Y."/>
            <person name="Du Z.J."/>
        </authorList>
    </citation>
    <scope>NUCLEOTIDE SEQUENCE [LARGE SCALE GENOMIC DNA]</scope>
    <source>
        <strain evidence="2 3">S-5007</strain>
    </source>
</reference>
<evidence type="ECO:0000256" key="1">
    <source>
        <dbReference type="SAM" id="SignalP"/>
    </source>
</evidence>
<dbReference type="EMBL" id="CP047593">
    <property type="protein sequence ID" value="QHI69142.1"/>
    <property type="molecule type" value="Genomic_DNA"/>
</dbReference>
<name>A0A6P1M516_9BACT</name>
<organism evidence="2 3">
    <name type="scientific">Tichowtungia aerotolerans</name>
    <dbReference type="NCBI Taxonomy" id="2697043"/>
    <lineage>
        <taxon>Bacteria</taxon>
        <taxon>Pseudomonadati</taxon>
        <taxon>Kiritimatiellota</taxon>
        <taxon>Tichowtungiia</taxon>
        <taxon>Tichowtungiales</taxon>
        <taxon>Tichowtungiaceae</taxon>
        <taxon>Tichowtungia</taxon>
    </lineage>
</organism>
<dbReference type="RefSeq" id="WP_160628168.1">
    <property type="nucleotide sequence ID" value="NZ_CP047593.1"/>
</dbReference>
<dbReference type="AlphaFoldDB" id="A0A6P1M516"/>
<sequence length="612" mass="64958">MKMIRKRAHCCIASVTAMLCIFGSMVHAAPVNVWLDNGTKAPGSTSSGTAYNGLRDATWDVTATEENGLADIGAAVMNVRLVSFIHNGNSRKSTDGGGNGLAVYSGSNNFWMDALNHEGVAFQLKFYSDAAKTEEITDLDITFKSLMARTASSNLAVNVYAGSGELAISGDATNDTDMVTLDGTDLGITYDSTLAFAGETDLIPSGFIGTGFYTISGTDAVTFGEEDTFWLRRYNLNSQADTAYQVANLAFDVVPKPATVSVWLDDGTKAPGSTSAGTSYANLRDGAWDVTATQENGLADIGAAVMSVRLVSFIHNGNSRKSTNGGGNGLTVYSGSNNFWMDAVNYEGAAFQLKFYSDLSKTQEIKGMDITFRSIMVRTANANLAVNAYAGSGALAISGDGTNDTDMVSLDGADMDYSSDSANSFAEETDLVPIGFNGPDFYTVNGTHAITFSEDDTFWVRRDNLNGASDTAYQVANLTFELQKIGGYDGWAAGYGLQEPATGDDDNDGLSNLQEYGLGGNPTNALDQGISPVCSVMEQSGSNVFHYVYPQLSDPSSGLTYYLELNTDLVSGTWTNTGYIVAGTNLTGGTFDFVTNTTDMASDVKFIRLVVE</sequence>
<evidence type="ECO:0000313" key="3">
    <source>
        <dbReference type="Proteomes" id="UP000464954"/>
    </source>
</evidence>
<dbReference type="KEGG" id="taer:GT409_06660"/>
<dbReference type="Proteomes" id="UP000464954">
    <property type="component" value="Chromosome"/>
</dbReference>
<keyword evidence="1" id="KW-0732">Signal</keyword>
<gene>
    <name evidence="2" type="ORF">GT409_06660</name>
</gene>
<evidence type="ECO:0000313" key="2">
    <source>
        <dbReference type="EMBL" id="QHI69142.1"/>
    </source>
</evidence>
<protein>
    <submittedName>
        <fullName evidence="2">Uncharacterized protein</fullName>
    </submittedName>
</protein>
<feature type="chain" id="PRO_5026895335" evidence="1">
    <location>
        <begin position="29"/>
        <end position="612"/>
    </location>
</feature>
<feature type="signal peptide" evidence="1">
    <location>
        <begin position="1"/>
        <end position="28"/>
    </location>
</feature>
<proteinExistence type="predicted"/>
<keyword evidence="3" id="KW-1185">Reference proteome</keyword>
<accession>A0A6P1M516</accession>